<sequence>MHTAGRVCERAAPHRQACPLLSASAPSRDARARRPSLFSPIHRHFTHGGVATRQHARSGRCEARRAASADRYREGVMKPIRTVAALISAVALVAACGGDDTGTELGISNPQARFINAVPAGPSLDYYLNAQANATGIAYKGVTRYRSVGSGSQTASYDVTGTSVTIASQTFNAANGHHYTTIAIPSTSTPISVIDDPFAKGLLSDQARVRGFNASPNAQNVDIYVVPPGTNIAAQSPTLAGAAYQNAVPASGQDSIYLSGGTYQVIVTLPGSKTPILTTPPVSIANNADWLLLTIPAGGVADVVPNDIHVLVAQGNDADTSAQELGPQ</sequence>
<organism evidence="2">
    <name type="scientific">Burkholderia pseudomallei 1710a</name>
    <dbReference type="NCBI Taxonomy" id="320371"/>
    <lineage>
        <taxon>Bacteria</taxon>
        <taxon>Pseudomonadati</taxon>
        <taxon>Pseudomonadota</taxon>
        <taxon>Betaproteobacteria</taxon>
        <taxon>Burkholderiales</taxon>
        <taxon>Burkholderiaceae</taxon>
        <taxon>Burkholderia</taxon>
        <taxon>pseudomallei group</taxon>
    </lineage>
</organism>
<evidence type="ECO:0000259" key="1">
    <source>
        <dbReference type="Pfam" id="PF14344"/>
    </source>
</evidence>
<name>A0A0E1VUX5_BURPE</name>
<evidence type="ECO:0000313" key="2">
    <source>
        <dbReference type="EMBL" id="EET03904.1"/>
    </source>
</evidence>
<dbReference type="AlphaFoldDB" id="A0A0E1VUX5"/>
<dbReference type="HOGENOM" id="CLU_1007137_0_0_4"/>
<proteinExistence type="predicted"/>
<protein>
    <recommendedName>
        <fullName evidence="1">DUF4397 domain-containing protein</fullName>
    </recommendedName>
</protein>
<dbReference type="EMBL" id="CM000833">
    <property type="protein sequence ID" value="EET03904.1"/>
    <property type="molecule type" value="Genomic_DNA"/>
</dbReference>
<gene>
    <name evidence="2" type="ORF">BURPS1710A_A2292</name>
</gene>
<accession>A0A0E1VUX5</accession>
<feature type="domain" description="DUF4397" evidence="1">
    <location>
        <begin position="111"/>
        <end position="224"/>
    </location>
</feature>
<dbReference type="Proteomes" id="UP000001812">
    <property type="component" value="Chromosome II"/>
</dbReference>
<dbReference type="Pfam" id="PF14344">
    <property type="entry name" value="DUF4397"/>
    <property type="match status" value="1"/>
</dbReference>
<reference evidence="2" key="1">
    <citation type="submission" date="2009-05" db="EMBL/GenBank/DDBJ databases">
        <authorList>
            <person name="Harkins D.M."/>
            <person name="DeShazer D."/>
            <person name="Woods D.E."/>
            <person name="Brinkac L.M."/>
            <person name="Brown K.A."/>
            <person name="Hung G.C."/>
            <person name="Tuanyok A."/>
            <person name="Zhang B."/>
            <person name="Nierman W.C."/>
        </authorList>
    </citation>
    <scope>NUCLEOTIDE SEQUENCE [LARGE SCALE GENOMIC DNA]</scope>
    <source>
        <strain evidence="2">1710a</strain>
    </source>
</reference>
<dbReference type="InterPro" id="IPR025510">
    <property type="entry name" value="DUF4397"/>
</dbReference>